<accession>A0A067SA42</accession>
<dbReference type="AlphaFoldDB" id="A0A067SA42"/>
<proteinExistence type="predicted"/>
<sequence length="131" mass="14702">MLHPSIQTLVELHLNPTIDDTGGANDPLSGLVAELKEMRHQNRIEIITIHVSTAVDADCNRGDDWGRLDAELTRSGWPKLRSVSLHIKIYSNLRQNDELELALKELPKTQFPRLSSSKSVVFEFSVVSESI</sequence>
<name>A0A067SA42_GALM3</name>
<keyword evidence="2" id="KW-1185">Reference proteome</keyword>
<dbReference type="HOGENOM" id="CLU_124543_0_0_1"/>
<protein>
    <submittedName>
        <fullName evidence="1">Uncharacterized protein</fullName>
    </submittedName>
</protein>
<organism evidence="1 2">
    <name type="scientific">Galerina marginata (strain CBS 339.88)</name>
    <dbReference type="NCBI Taxonomy" id="685588"/>
    <lineage>
        <taxon>Eukaryota</taxon>
        <taxon>Fungi</taxon>
        <taxon>Dikarya</taxon>
        <taxon>Basidiomycota</taxon>
        <taxon>Agaricomycotina</taxon>
        <taxon>Agaricomycetes</taxon>
        <taxon>Agaricomycetidae</taxon>
        <taxon>Agaricales</taxon>
        <taxon>Agaricineae</taxon>
        <taxon>Strophariaceae</taxon>
        <taxon>Galerina</taxon>
    </lineage>
</organism>
<reference evidence="2" key="1">
    <citation type="journal article" date="2014" name="Proc. Natl. Acad. Sci. U.S.A.">
        <title>Extensive sampling of basidiomycete genomes demonstrates inadequacy of the white-rot/brown-rot paradigm for wood decay fungi.</title>
        <authorList>
            <person name="Riley R."/>
            <person name="Salamov A.A."/>
            <person name="Brown D.W."/>
            <person name="Nagy L.G."/>
            <person name="Floudas D."/>
            <person name="Held B.W."/>
            <person name="Levasseur A."/>
            <person name="Lombard V."/>
            <person name="Morin E."/>
            <person name="Otillar R."/>
            <person name="Lindquist E.A."/>
            <person name="Sun H."/>
            <person name="LaButti K.M."/>
            <person name="Schmutz J."/>
            <person name="Jabbour D."/>
            <person name="Luo H."/>
            <person name="Baker S.E."/>
            <person name="Pisabarro A.G."/>
            <person name="Walton J.D."/>
            <person name="Blanchette R.A."/>
            <person name="Henrissat B."/>
            <person name="Martin F."/>
            <person name="Cullen D."/>
            <person name="Hibbett D.S."/>
            <person name="Grigoriev I.V."/>
        </authorList>
    </citation>
    <scope>NUCLEOTIDE SEQUENCE [LARGE SCALE GENOMIC DNA]</scope>
    <source>
        <strain evidence="2">CBS 339.88</strain>
    </source>
</reference>
<dbReference type="EMBL" id="KL142413">
    <property type="protein sequence ID" value="KDR67721.1"/>
    <property type="molecule type" value="Genomic_DNA"/>
</dbReference>
<evidence type="ECO:0000313" key="2">
    <source>
        <dbReference type="Proteomes" id="UP000027222"/>
    </source>
</evidence>
<gene>
    <name evidence="1" type="ORF">GALMADRAFT_231890</name>
</gene>
<evidence type="ECO:0000313" key="1">
    <source>
        <dbReference type="EMBL" id="KDR67721.1"/>
    </source>
</evidence>
<dbReference type="Proteomes" id="UP000027222">
    <property type="component" value="Unassembled WGS sequence"/>
</dbReference>